<dbReference type="EMBL" id="FQZF01000033">
    <property type="protein sequence ID" value="SHK13634.1"/>
    <property type="molecule type" value="Genomic_DNA"/>
</dbReference>
<name>A0A1M6Q0A6_9PROT</name>
<proteinExistence type="predicted"/>
<accession>A0A1M6Q0A6</accession>
<dbReference type="RefSeq" id="WP_073138510.1">
    <property type="nucleotide sequence ID" value="NZ_FQZF01000033.1"/>
</dbReference>
<gene>
    <name evidence="1" type="ORF">SAMN02745194_04262</name>
</gene>
<organism evidence="1 2">
    <name type="scientific">Muricoccus roseus</name>
    <dbReference type="NCBI Taxonomy" id="198092"/>
    <lineage>
        <taxon>Bacteria</taxon>
        <taxon>Pseudomonadati</taxon>
        <taxon>Pseudomonadota</taxon>
        <taxon>Alphaproteobacteria</taxon>
        <taxon>Acetobacterales</taxon>
        <taxon>Roseomonadaceae</taxon>
        <taxon>Muricoccus</taxon>
    </lineage>
</organism>
<sequence length="195" mass="20787">MSDDKLPAPLFAHPEPGGRLTLPYAAQLIGLVVPDSTDPTTQLRRHVAERLVQTRSGPGGAKGIWLAWSDVLAAAALRVARAAGAEADAIQAASRALYAWGPDHPASRQSHHPVTHAIFAANDGTEWVLHLNRRVHPQTAARRVDACASSALEPFLPDGISDDGFEVESVLAVRLTPLARRLKALAEADTTATEH</sequence>
<reference evidence="1 2" key="1">
    <citation type="submission" date="2016-11" db="EMBL/GenBank/DDBJ databases">
        <authorList>
            <person name="Jaros S."/>
            <person name="Januszkiewicz K."/>
            <person name="Wedrychowicz H."/>
        </authorList>
    </citation>
    <scope>NUCLEOTIDE SEQUENCE [LARGE SCALE GENOMIC DNA]</scope>
    <source>
        <strain evidence="1 2">DSM 14916</strain>
    </source>
</reference>
<protein>
    <submittedName>
        <fullName evidence="1">Uncharacterized protein</fullName>
    </submittedName>
</protein>
<dbReference type="AlphaFoldDB" id="A0A1M6Q0A6"/>
<keyword evidence="2" id="KW-1185">Reference proteome</keyword>
<evidence type="ECO:0000313" key="1">
    <source>
        <dbReference type="EMBL" id="SHK13634.1"/>
    </source>
</evidence>
<dbReference type="STRING" id="198092.SAMN02745194_04262"/>
<evidence type="ECO:0000313" key="2">
    <source>
        <dbReference type="Proteomes" id="UP000184387"/>
    </source>
</evidence>
<dbReference type="Proteomes" id="UP000184387">
    <property type="component" value="Unassembled WGS sequence"/>
</dbReference>